<reference evidence="3" key="2">
    <citation type="submission" date="2015-01" db="EMBL/GenBank/DDBJ databases">
        <title>Evolutionary Origins and Diversification of the Mycorrhizal Mutualists.</title>
        <authorList>
            <consortium name="DOE Joint Genome Institute"/>
            <consortium name="Mycorrhizal Genomics Consortium"/>
            <person name="Kohler A."/>
            <person name="Kuo A."/>
            <person name="Nagy L.G."/>
            <person name="Floudas D."/>
            <person name="Copeland A."/>
            <person name="Barry K.W."/>
            <person name="Cichocki N."/>
            <person name="Veneault-Fourrey C."/>
            <person name="LaButti K."/>
            <person name="Lindquist E.A."/>
            <person name="Lipzen A."/>
            <person name="Lundell T."/>
            <person name="Morin E."/>
            <person name="Murat C."/>
            <person name="Riley R."/>
            <person name="Ohm R."/>
            <person name="Sun H."/>
            <person name="Tunlid A."/>
            <person name="Henrissat B."/>
            <person name="Grigoriev I.V."/>
            <person name="Hibbett D.S."/>
            <person name="Martin F."/>
        </authorList>
    </citation>
    <scope>NUCLEOTIDE SEQUENCE [LARGE SCALE GENOMIC DNA]</scope>
    <source>
        <strain evidence="3">F 1598</strain>
    </source>
</reference>
<dbReference type="HOGENOM" id="CLU_1475701_0_0_1"/>
<reference evidence="2 3" key="1">
    <citation type="submission" date="2014-04" db="EMBL/GenBank/DDBJ databases">
        <authorList>
            <consortium name="DOE Joint Genome Institute"/>
            <person name="Kuo A."/>
            <person name="Tarkka M."/>
            <person name="Buscot F."/>
            <person name="Kohler A."/>
            <person name="Nagy L.G."/>
            <person name="Floudas D."/>
            <person name="Copeland A."/>
            <person name="Barry K.W."/>
            <person name="Cichocki N."/>
            <person name="Veneault-Fourrey C."/>
            <person name="LaButti K."/>
            <person name="Lindquist E.A."/>
            <person name="Lipzen A."/>
            <person name="Lundell T."/>
            <person name="Morin E."/>
            <person name="Murat C."/>
            <person name="Sun H."/>
            <person name="Tunlid A."/>
            <person name="Henrissat B."/>
            <person name="Grigoriev I.V."/>
            <person name="Hibbett D.S."/>
            <person name="Martin F."/>
            <person name="Nordberg H.P."/>
            <person name="Cantor M.N."/>
            <person name="Hua S.X."/>
        </authorList>
    </citation>
    <scope>NUCLEOTIDE SEQUENCE [LARGE SCALE GENOMIC DNA]</scope>
    <source>
        <strain evidence="2 3">F 1598</strain>
    </source>
</reference>
<dbReference type="InParanoid" id="A0A0C3EX40"/>
<name>A0A0C3EX40_PILCF</name>
<feature type="region of interest" description="Disordered" evidence="1">
    <location>
        <begin position="38"/>
        <end position="63"/>
    </location>
</feature>
<evidence type="ECO:0000256" key="1">
    <source>
        <dbReference type="SAM" id="MobiDB-lite"/>
    </source>
</evidence>
<dbReference type="Proteomes" id="UP000054166">
    <property type="component" value="Unassembled WGS sequence"/>
</dbReference>
<evidence type="ECO:0000313" key="2">
    <source>
        <dbReference type="EMBL" id="KIM72331.1"/>
    </source>
</evidence>
<proteinExistence type="predicted"/>
<dbReference type="EMBL" id="KN833140">
    <property type="protein sequence ID" value="KIM72331.1"/>
    <property type="molecule type" value="Genomic_DNA"/>
</dbReference>
<dbReference type="AlphaFoldDB" id="A0A0C3EX40"/>
<gene>
    <name evidence="2" type="ORF">PILCRDRAFT_16238</name>
</gene>
<evidence type="ECO:0000313" key="3">
    <source>
        <dbReference type="Proteomes" id="UP000054166"/>
    </source>
</evidence>
<accession>A0A0C3EX40</accession>
<sequence length="183" mass="19670">MAGGPVTSQNPPPSLAFQMQPKTKPQWLGFSFFGPAATDTSSTPHHHHLPPSPSVAVSHSTPETELSRYVSPTTTTTSLPAPHHHFLPSPSTAVLHGTPETELSRLVSWFSAPSLPPALHLLMQHPTTATISSASPHHLHPSPSATLSIDTPETKPHGLIFQDCNFTSPHHKYVPPAQIRNPT</sequence>
<keyword evidence="3" id="KW-1185">Reference proteome</keyword>
<protein>
    <submittedName>
        <fullName evidence="2">Uncharacterized protein</fullName>
    </submittedName>
</protein>
<organism evidence="2 3">
    <name type="scientific">Piloderma croceum (strain F 1598)</name>
    <dbReference type="NCBI Taxonomy" id="765440"/>
    <lineage>
        <taxon>Eukaryota</taxon>
        <taxon>Fungi</taxon>
        <taxon>Dikarya</taxon>
        <taxon>Basidiomycota</taxon>
        <taxon>Agaricomycotina</taxon>
        <taxon>Agaricomycetes</taxon>
        <taxon>Agaricomycetidae</taxon>
        <taxon>Atheliales</taxon>
        <taxon>Atheliaceae</taxon>
        <taxon>Piloderma</taxon>
    </lineage>
</organism>